<reference evidence="1 2" key="1">
    <citation type="submission" date="2018-11" db="EMBL/GenBank/DDBJ databases">
        <authorList>
            <consortium name="Pathogen Informatics"/>
        </authorList>
    </citation>
    <scope>NUCLEOTIDE SEQUENCE [LARGE SCALE GENOMIC DNA]</scope>
</reference>
<evidence type="ECO:0000313" key="1">
    <source>
        <dbReference type="EMBL" id="VDO99332.1"/>
    </source>
</evidence>
<evidence type="ECO:0000313" key="2">
    <source>
        <dbReference type="Proteomes" id="UP000050761"/>
    </source>
</evidence>
<proteinExistence type="predicted"/>
<dbReference type="WBParaSite" id="HPBE_0001434501-mRNA-1">
    <property type="protein sequence ID" value="HPBE_0001434501-mRNA-1"/>
    <property type="gene ID" value="HPBE_0001434501"/>
</dbReference>
<accession>A0A183FZX3</accession>
<gene>
    <name evidence="1" type="ORF">HPBE_LOCUS14346</name>
</gene>
<reference evidence="3" key="2">
    <citation type="submission" date="2019-09" db="UniProtKB">
        <authorList>
            <consortium name="WormBaseParasite"/>
        </authorList>
    </citation>
    <scope>IDENTIFICATION</scope>
</reference>
<dbReference type="Proteomes" id="UP000050761">
    <property type="component" value="Unassembled WGS sequence"/>
</dbReference>
<dbReference type="OrthoDB" id="5863535at2759"/>
<protein>
    <submittedName>
        <fullName evidence="1 3">Uncharacterized protein</fullName>
    </submittedName>
</protein>
<dbReference type="AlphaFoldDB" id="A0A183FZX3"/>
<organism evidence="2 3">
    <name type="scientific">Heligmosomoides polygyrus</name>
    <name type="common">Parasitic roundworm</name>
    <dbReference type="NCBI Taxonomy" id="6339"/>
    <lineage>
        <taxon>Eukaryota</taxon>
        <taxon>Metazoa</taxon>
        <taxon>Ecdysozoa</taxon>
        <taxon>Nematoda</taxon>
        <taxon>Chromadorea</taxon>
        <taxon>Rhabditida</taxon>
        <taxon>Rhabditina</taxon>
        <taxon>Rhabditomorpha</taxon>
        <taxon>Strongyloidea</taxon>
        <taxon>Heligmosomidae</taxon>
        <taxon>Heligmosomoides</taxon>
    </lineage>
</organism>
<evidence type="ECO:0000313" key="3">
    <source>
        <dbReference type="WBParaSite" id="HPBE_0001434501-mRNA-1"/>
    </source>
</evidence>
<sequence length="130" mass="14533">MKVKKTEYLTTNDTESSSIKINGIELPHRKIPERLKPKIYTALVRPVAMYGAECSPGPKEAETRLSVTETKTLRWTAGVLAWTACETMSFGRSSVSRRRLTKCAKLAYDGTATFYVEKKTASARQALNSR</sequence>
<accession>A0A3P8DT17</accession>
<name>A0A183FZX3_HELPZ</name>
<keyword evidence="2" id="KW-1185">Reference proteome</keyword>
<dbReference type="EMBL" id="UZAH01028321">
    <property type="protein sequence ID" value="VDO99332.1"/>
    <property type="molecule type" value="Genomic_DNA"/>
</dbReference>